<organism evidence="1 2">
    <name type="scientific">Sphagnurus paluster</name>
    <dbReference type="NCBI Taxonomy" id="117069"/>
    <lineage>
        <taxon>Eukaryota</taxon>
        <taxon>Fungi</taxon>
        <taxon>Dikarya</taxon>
        <taxon>Basidiomycota</taxon>
        <taxon>Agaricomycotina</taxon>
        <taxon>Agaricomycetes</taxon>
        <taxon>Agaricomycetidae</taxon>
        <taxon>Agaricales</taxon>
        <taxon>Tricholomatineae</taxon>
        <taxon>Lyophyllaceae</taxon>
        <taxon>Sphagnurus</taxon>
    </lineage>
</organism>
<dbReference type="EMBL" id="JABCKI010006102">
    <property type="protein sequence ID" value="KAG5635399.1"/>
    <property type="molecule type" value="Genomic_DNA"/>
</dbReference>
<gene>
    <name evidence="1" type="ORF">H0H81_011403</name>
</gene>
<reference evidence="1" key="2">
    <citation type="submission" date="2021-10" db="EMBL/GenBank/DDBJ databases">
        <title>Phylogenomics reveals ancestral predisposition of the termite-cultivated fungus Termitomyces towards a domesticated lifestyle.</title>
        <authorList>
            <person name="Auxier B."/>
            <person name="Grum-Grzhimaylo A."/>
            <person name="Cardenas M.E."/>
            <person name="Lodge J.D."/>
            <person name="Laessoe T."/>
            <person name="Pedersen O."/>
            <person name="Smith M.E."/>
            <person name="Kuyper T.W."/>
            <person name="Franco-Molano E.A."/>
            <person name="Baroni T.J."/>
            <person name="Aanen D.K."/>
        </authorList>
    </citation>
    <scope>NUCLEOTIDE SEQUENCE</scope>
    <source>
        <strain evidence="1">D49</strain>
    </source>
</reference>
<dbReference type="Proteomes" id="UP000717328">
    <property type="component" value="Unassembled WGS sequence"/>
</dbReference>
<comment type="caution">
    <text evidence="1">The sequence shown here is derived from an EMBL/GenBank/DDBJ whole genome shotgun (WGS) entry which is preliminary data.</text>
</comment>
<proteinExistence type="predicted"/>
<dbReference type="AlphaFoldDB" id="A0A9P7K3Q9"/>
<accession>A0A9P7K3Q9</accession>
<dbReference type="OrthoDB" id="3184970at2759"/>
<evidence type="ECO:0000313" key="2">
    <source>
        <dbReference type="Proteomes" id="UP000717328"/>
    </source>
</evidence>
<protein>
    <submittedName>
        <fullName evidence="1">Uncharacterized protein</fullName>
    </submittedName>
</protein>
<evidence type="ECO:0000313" key="1">
    <source>
        <dbReference type="EMBL" id="KAG5635399.1"/>
    </source>
</evidence>
<reference evidence="1" key="1">
    <citation type="submission" date="2021-02" db="EMBL/GenBank/DDBJ databases">
        <authorList>
            <person name="Nieuwenhuis M."/>
            <person name="Van De Peppel L.J.J."/>
        </authorList>
    </citation>
    <scope>NUCLEOTIDE SEQUENCE</scope>
    <source>
        <strain evidence="1">D49</strain>
    </source>
</reference>
<sequence>MKYAVRVRNAALVDQAAPLLIGNSLADMVKLFEPAMVPSWLDYYERWKAVARDALNFASQRKISEIVIQMVTKERPTIRSSELQSINIRQCRDCTAPSDNLTISILSKLGRGVQSLQNLDDTFDVKACCDTSKSDILSWRSGVESAIKELPTFSSLVSNWSE</sequence>
<name>A0A9P7K3Q9_9AGAR</name>
<keyword evidence="2" id="KW-1185">Reference proteome</keyword>